<feature type="region of interest" description="Disordered" evidence="1">
    <location>
        <begin position="716"/>
        <end position="738"/>
    </location>
</feature>
<evidence type="ECO:0000313" key="3">
    <source>
        <dbReference type="Proteomes" id="UP000470470"/>
    </source>
</evidence>
<dbReference type="Proteomes" id="UP000470470">
    <property type="component" value="Unassembled WGS sequence"/>
</dbReference>
<keyword evidence="3" id="KW-1185">Reference proteome</keyword>
<proteinExistence type="predicted"/>
<organism evidence="2 3">
    <name type="scientific">Goekera deserti</name>
    <dbReference type="NCBI Taxonomy" id="2497753"/>
    <lineage>
        <taxon>Bacteria</taxon>
        <taxon>Bacillati</taxon>
        <taxon>Actinomycetota</taxon>
        <taxon>Actinomycetes</taxon>
        <taxon>Geodermatophilales</taxon>
        <taxon>Geodermatophilaceae</taxon>
        <taxon>Goekera</taxon>
    </lineage>
</organism>
<comment type="caution">
    <text evidence="2">The sequence shown here is derived from an EMBL/GenBank/DDBJ whole genome shotgun (WGS) entry which is preliminary data.</text>
</comment>
<dbReference type="RefSeq" id="WP_152731079.1">
    <property type="nucleotide sequence ID" value="NZ_JAABOZ010000001.1"/>
</dbReference>
<dbReference type="AlphaFoldDB" id="A0A7K3WE94"/>
<protein>
    <submittedName>
        <fullName evidence="2">Uncharacterized protein</fullName>
    </submittedName>
</protein>
<gene>
    <name evidence="2" type="ORF">G1H19_11705</name>
</gene>
<sequence length="738" mass="81775">MTITKGAITFEKQVPKAVVPRPEAARIMKAIVPMIAARRPWDEIGVEAGRLGVHARAGVDIRHDTGRTLDQLAHPGHAVKGLFAERLELYVTGKRTVRWHAKIQGGAEYGRHGKPEMYELEELLAMTPRQRVKAEKGYFVHELDWGVLMLAGPDGELCPWGVPYPMWDGVRLRLEQEAAVERSRGAALQKRDKKPLVGPHEWVVDNTRYAIVSNATHTYELRSRPSDAVGGWRTTPGRRLAVWRSSDHHQAVGTALADVAALLGDKAMPLTIHPGQQAPLGPSSVHDRLLQEAENARKEAASLLAQAEAIPTLALELTAKGLLQAAIQQYEHEPLLRRRADDLLLQAEALEVRAGEEVPTGLVEERIDLGPLAALAAGLMAYPAQAPYELADTAAGVLHNQRARVTDLGLAVELTGDVVLRRPDGSTGVVPFTATVPNRKRTGHDLDSSLFERVARLWFTAPTLVTFEELGQTIGWTADEARRKVGVLIGVRAGLPKNTELIERIPTQGLRSALLDCPLVEVRHAVWAALKPKESRIASYLTAEFRDHVVATYLDPALVWRDHWAGDTHVFRRRLVELCMASTDRHNGVSIDVAARALGVAENRILEWSRQHQVGRTNRAPAYPKTVERVTPFDRDGAHLAPDEKRVRVIRCPHRDCEGKKRGRDGGWCTVVLRVPETAKWAVLCPDCRRVPDADMRRVRFPDDYLIPWEGPRGFGTTNGGRSGDWMTVDGRQAPRTV</sequence>
<accession>A0A7K3WE94</accession>
<dbReference type="EMBL" id="JAAGWK010000015">
    <property type="protein sequence ID" value="NEL54666.1"/>
    <property type="molecule type" value="Genomic_DNA"/>
</dbReference>
<name>A0A7K3WE94_9ACTN</name>
<evidence type="ECO:0000313" key="2">
    <source>
        <dbReference type="EMBL" id="NEL54666.1"/>
    </source>
</evidence>
<reference evidence="2 3" key="1">
    <citation type="submission" date="2020-02" db="EMBL/GenBank/DDBJ databases">
        <title>The whole genome sequence of CPCC 205119.</title>
        <authorList>
            <person name="Jiang Z."/>
        </authorList>
    </citation>
    <scope>NUCLEOTIDE SEQUENCE [LARGE SCALE GENOMIC DNA]</scope>
    <source>
        <strain evidence="2 3">CPCC 205119</strain>
    </source>
</reference>
<evidence type="ECO:0000256" key="1">
    <source>
        <dbReference type="SAM" id="MobiDB-lite"/>
    </source>
</evidence>